<dbReference type="EMBL" id="KV441551">
    <property type="protein sequence ID" value="OAG06691.1"/>
    <property type="molecule type" value="Genomic_DNA"/>
</dbReference>
<evidence type="ECO:0000313" key="1">
    <source>
        <dbReference type="EMBL" id="OAG06691.1"/>
    </source>
</evidence>
<gene>
    <name evidence="1" type="ORF">CC84DRAFT_610976</name>
</gene>
<evidence type="ECO:0000313" key="2">
    <source>
        <dbReference type="Proteomes" id="UP000077069"/>
    </source>
</evidence>
<protein>
    <submittedName>
        <fullName evidence="1">Uncharacterized protein</fullName>
    </submittedName>
</protein>
<reference evidence="1 2" key="1">
    <citation type="submission" date="2016-05" db="EMBL/GenBank/DDBJ databases">
        <title>Comparative analysis of secretome profiles of manganese(II)-oxidizing ascomycete fungi.</title>
        <authorList>
            <consortium name="DOE Joint Genome Institute"/>
            <person name="Zeiner C.A."/>
            <person name="Purvine S.O."/>
            <person name="Zink E.M."/>
            <person name="Wu S."/>
            <person name="Pasa-Tolic L."/>
            <person name="Chaput D.L."/>
            <person name="Haridas S."/>
            <person name="Grigoriev I.V."/>
            <person name="Santelli C.M."/>
            <person name="Hansel C.M."/>
        </authorList>
    </citation>
    <scope>NUCLEOTIDE SEQUENCE [LARGE SCALE GENOMIC DNA]</scope>
    <source>
        <strain evidence="1 2">AP3s5-JAC2a</strain>
    </source>
</reference>
<dbReference type="RefSeq" id="XP_018037056.1">
    <property type="nucleotide sequence ID" value="XM_018186890.1"/>
</dbReference>
<sequence>MHPTPSPHASNPTPFWAYQLSRTLCSPLSPTLPPLPGNTSSLAPPKPSPVSLWCHDIYHFASFIRICFLHTQKRCPCHLRGIHPRPKLPYSRSVPVLLILLLDILLRCHLVNTETRDLRSGQPVHERFCLHLRFDLGERVGISGIRWILLIDRKVLELQR</sequence>
<dbReference type="AlphaFoldDB" id="A0A177CHJ7"/>
<organism evidence="1 2">
    <name type="scientific">Paraphaeosphaeria sporulosa</name>
    <dbReference type="NCBI Taxonomy" id="1460663"/>
    <lineage>
        <taxon>Eukaryota</taxon>
        <taxon>Fungi</taxon>
        <taxon>Dikarya</taxon>
        <taxon>Ascomycota</taxon>
        <taxon>Pezizomycotina</taxon>
        <taxon>Dothideomycetes</taxon>
        <taxon>Pleosporomycetidae</taxon>
        <taxon>Pleosporales</taxon>
        <taxon>Massarineae</taxon>
        <taxon>Didymosphaeriaceae</taxon>
        <taxon>Paraphaeosphaeria</taxon>
    </lineage>
</organism>
<dbReference type="GeneID" id="28770376"/>
<proteinExistence type="predicted"/>
<accession>A0A177CHJ7</accession>
<dbReference type="Proteomes" id="UP000077069">
    <property type="component" value="Unassembled WGS sequence"/>
</dbReference>
<dbReference type="InParanoid" id="A0A177CHJ7"/>
<name>A0A177CHJ7_9PLEO</name>
<keyword evidence="2" id="KW-1185">Reference proteome</keyword>